<evidence type="ECO:0000313" key="3">
    <source>
        <dbReference type="WBParaSite" id="ACRNAN_scaffold7250.g27078.t1"/>
    </source>
</evidence>
<proteinExistence type="predicted"/>
<keyword evidence="2" id="KW-1185">Reference proteome</keyword>
<accession>A0A914EEN9</accession>
<dbReference type="Proteomes" id="UP000887540">
    <property type="component" value="Unplaced"/>
</dbReference>
<name>A0A914EEN9_9BILA</name>
<dbReference type="SUPFAM" id="SSF51294">
    <property type="entry name" value="Hedgehog/intein (Hint) domain"/>
    <property type="match status" value="1"/>
</dbReference>
<feature type="region of interest" description="Disordered" evidence="1">
    <location>
        <begin position="338"/>
        <end position="402"/>
    </location>
</feature>
<dbReference type="AlphaFoldDB" id="A0A914EEN9"/>
<evidence type="ECO:0000256" key="1">
    <source>
        <dbReference type="SAM" id="MobiDB-lite"/>
    </source>
</evidence>
<dbReference type="PANTHER" id="PTHR31967:SF20">
    <property type="entry name" value="GROUND-LIKE DOMAIN-CONTAINING PROTEIN"/>
    <property type="match status" value="1"/>
</dbReference>
<reference evidence="3" key="1">
    <citation type="submission" date="2022-11" db="UniProtKB">
        <authorList>
            <consortium name="WormBaseParasite"/>
        </authorList>
    </citation>
    <scope>IDENTIFICATION</scope>
</reference>
<evidence type="ECO:0000313" key="2">
    <source>
        <dbReference type="Proteomes" id="UP000887540"/>
    </source>
</evidence>
<dbReference type="Gene3D" id="2.170.16.10">
    <property type="entry name" value="Hedgehog/Intein (Hint) domain"/>
    <property type="match status" value="1"/>
</dbReference>
<dbReference type="InterPro" id="IPR036844">
    <property type="entry name" value="Hint_dom_sf"/>
</dbReference>
<protein>
    <submittedName>
        <fullName evidence="3">Ground-like domain-containing protein</fullName>
    </submittedName>
</protein>
<organism evidence="2 3">
    <name type="scientific">Acrobeloides nanus</name>
    <dbReference type="NCBI Taxonomy" id="290746"/>
    <lineage>
        <taxon>Eukaryota</taxon>
        <taxon>Metazoa</taxon>
        <taxon>Ecdysozoa</taxon>
        <taxon>Nematoda</taxon>
        <taxon>Chromadorea</taxon>
        <taxon>Rhabditida</taxon>
        <taxon>Tylenchina</taxon>
        <taxon>Cephalobomorpha</taxon>
        <taxon>Cephaloboidea</taxon>
        <taxon>Cephalobidae</taxon>
        <taxon>Acrobeloides</taxon>
    </lineage>
</organism>
<dbReference type="PANTHER" id="PTHR31967">
    <property type="entry name" value="GROUNDHOG (HEDGEHOG-LIKE FAMILY)-RELATED"/>
    <property type="match status" value="1"/>
</dbReference>
<sequence length="447" mass="50746">MRTLMHEPIIVPGNPSTSTTTTTTTIAPTTKNVSKLLFFVRDQVFSGTRMCLKYKNAILLIISFILMALIITCQEEENPSENDDFSNPDEYVKFDLPEYFVPHAKLPEYTAAYAEVPEYAIPNDTCSENITSLNAAYPLPPMGMCVREQCDPETNEICNVPIRCGCLGELHENQTVAESPLNECYTNEDGYMCCNRDLEIMMRDAYENLTATTFAFDYTDPILNASISYEEEKKLRKRQTQNLPDIEAISSRMQDFLQELQSAMTYEVVVGDSDFAGKVQFLDNHMCKIRRNCKIILAFATPQDPVDRRINSTHAIVPPNKIVDLIQIEEAADEASIANNQPSPNQPENNSPNQNSQNAQNQNQEQSESQNQGQLQNLRPYQPQQSYQYQSQNQYYPVDPSSPLNDNDPFLFLRRLCFSADTQVWTSHGAYKNMTELQIGDYVLSSN</sequence>
<dbReference type="WBParaSite" id="ACRNAN_scaffold7250.g27078.t1">
    <property type="protein sequence ID" value="ACRNAN_scaffold7250.g27078.t1"/>
    <property type="gene ID" value="ACRNAN_scaffold7250.g27078"/>
</dbReference>
<feature type="compositionally biased region" description="Low complexity" evidence="1">
    <location>
        <begin position="339"/>
        <end position="397"/>
    </location>
</feature>